<proteinExistence type="predicted"/>
<organism evidence="2 3">
    <name type="scientific">Paractinoplanes pyxinae</name>
    <dbReference type="NCBI Taxonomy" id="2997416"/>
    <lineage>
        <taxon>Bacteria</taxon>
        <taxon>Bacillati</taxon>
        <taxon>Actinomycetota</taxon>
        <taxon>Actinomycetes</taxon>
        <taxon>Micromonosporales</taxon>
        <taxon>Micromonosporaceae</taxon>
        <taxon>Paractinoplanes</taxon>
    </lineage>
</organism>
<keyword evidence="1" id="KW-0812">Transmembrane</keyword>
<reference evidence="2" key="1">
    <citation type="submission" date="2022-11" db="EMBL/GenBank/DDBJ databases">
        <authorList>
            <person name="Somphong A."/>
            <person name="Phongsopitanun W."/>
        </authorList>
    </citation>
    <scope>NUCLEOTIDE SEQUENCE</scope>
    <source>
        <strain evidence="2">Pm04-4</strain>
    </source>
</reference>
<evidence type="ECO:0000313" key="2">
    <source>
        <dbReference type="EMBL" id="MCY1140025.1"/>
    </source>
</evidence>
<dbReference type="EMBL" id="JAPNTZ010000006">
    <property type="protein sequence ID" value="MCY1140025.1"/>
    <property type="molecule type" value="Genomic_DNA"/>
</dbReference>
<keyword evidence="1" id="KW-0472">Membrane</keyword>
<comment type="caution">
    <text evidence="2">The sequence shown here is derived from an EMBL/GenBank/DDBJ whole genome shotgun (WGS) entry which is preliminary data.</text>
</comment>
<evidence type="ECO:0000313" key="3">
    <source>
        <dbReference type="Proteomes" id="UP001151002"/>
    </source>
</evidence>
<gene>
    <name evidence="2" type="ORF">OWR29_18630</name>
</gene>
<sequence>MTTPRLLAAAYAALAVLAFAPRLPWLFAAVCVAALVALGELWLRALAGEAMPAVTRIGLATASGLVSLPFLAITLHVTDILIRPRTVAIGLAVLVTVLGVVVLLRERASGAAIDPRLPRTLAAVAVPGLVTLVAGFLALQAYDRLPHPPEPGFTSLALNGWAAGIEGPVAIPARGVHVPVRVSSAGVPARTQPLRVRVGARLISGRPLAVAPDTTRSVDVFVPAPPGGCPQRIEISLGVTSTVFYGRGPGRC</sequence>
<evidence type="ECO:0000256" key="1">
    <source>
        <dbReference type="SAM" id="Phobius"/>
    </source>
</evidence>
<feature type="transmembrane region" description="Helical" evidence="1">
    <location>
        <begin position="53"/>
        <end position="75"/>
    </location>
</feature>
<keyword evidence="3" id="KW-1185">Reference proteome</keyword>
<dbReference type="Proteomes" id="UP001151002">
    <property type="component" value="Unassembled WGS sequence"/>
</dbReference>
<dbReference type="RefSeq" id="WP_267564172.1">
    <property type="nucleotide sequence ID" value="NZ_JAPNTZ010000006.1"/>
</dbReference>
<accession>A0ABT4B302</accession>
<protein>
    <submittedName>
        <fullName evidence="2">Uncharacterized protein</fullName>
    </submittedName>
</protein>
<name>A0ABT4B302_9ACTN</name>
<feature type="transmembrane region" description="Helical" evidence="1">
    <location>
        <begin position="117"/>
        <end position="139"/>
    </location>
</feature>
<feature type="transmembrane region" description="Helical" evidence="1">
    <location>
        <begin position="87"/>
        <end position="105"/>
    </location>
</feature>
<keyword evidence="1" id="KW-1133">Transmembrane helix</keyword>